<evidence type="ECO:0000256" key="4">
    <source>
        <dbReference type="ARBA" id="ARBA00023125"/>
    </source>
</evidence>
<dbReference type="InterPro" id="IPR022042">
    <property type="entry name" value="snRNA-activating_su3"/>
</dbReference>
<proteinExistence type="inferred from homology"/>
<dbReference type="EMBL" id="OX465081">
    <property type="protein sequence ID" value="CAI9284880.1"/>
    <property type="molecule type" value="Genomic_DNA"/>
</dbReference>
<gene>
    <name evidence="7" type="ORF">LSALG_LOCUS24384</name>
</gene>
<keyword evidence="5" id="KW-0804">Transcription</keyword>
<dbReference type="GO" id="GO:0001046">
    <property type="term" value="F:core promoter sequence-specific DNA binding"/>
    <property type="evidence" value="ECO:0007669"/>
    <property type="project" value="TreeGrafter"/>
</dbReference>
<dbReference type="GO" id="GO:0042795">
    <property type="term" value="P:snRNA transcription by RNA polymerase II"/>
    <property type="evidence" value="ECO:0007669"/>
    <property type="project" value="TreeGrafter"/>
</dbReference>
<dbReference type="GO" id="GO:0001006">
    <property type="term" value="F:RNA polymerase III type 3 promoter sequence-specific DNA binding"/>
    <property type="evidence" value="ECO:0007669"/>
    <property type="project" value="TreeGrafter"/>
</dbReference>
<dbReference type="GO" id="GO:0005634">
    <property type="term" value="C:nucleus"/>
    <property type="evidence" value="ECO:0007669"/>
    <property type="project" value="UniProtKB-SubCell"/>
</dbReference>
<keyword evidence="4" id="KW-0238">DNA-binding</keyword>
<dbReference type="AlphaFoldDB" id="A0AA35Z2Y5"/>
<comment type="subcellular location">
    <subcellularLocation>
        <location evidence="1">Nucleus</location>
    </subcellularLocation>
</comment>
<sequence>MVFKRCISILVSKASNDTTLAADVSMLDVEHVISRFQGSEQYAKELAAMICPLVLVMPKKLAHTNDNEILLCIEVYNHKCSWVKNQEILVLGQQLLTELRDNIYCSTDEIMKLTKKHTPSGYFLIEDIFYNDLGESKVVDYSKPILDWIRESNKIATKNGNPSLSLLLSKPAKGVEKTFDLLSLLDKILPIYKEVIAELKEEDSKGISVNSNCLDDGCSLSCGRVETLSLFHALGKFHYNKRETGNTTVSGTSFSKERSRLDCIASHYGFSAHEIFGITL</sequence>
<dbReference type="InterPro" id="IPR038071">
    <property type="entry name" value="UROD/MetE-like_sf"/>
</dbReference>
<reference evidence="7" key="1">
    <citation type="submission" date="2023-04" db="EMBL/GenBank/DDBJ databases">
        <authorList>
            <person name="Vijverberg K."/>
            <person name="Xiong W."/>
            <person name="Schranz E."/>
        </authorList>
    </citation>
    <scope>NUCLEOTIDE SEQUENCE</scope>
</reference>
<dbReference type="PANTHER" id="PTHR13421">
    <property type="entry name" value="SNRNA-ACTIVATING PROTEIN COMPLEX SUBUNIT 3"/>
    <property type="match status" value="1"/>
</dbReference>
<keyword evidence="6" id="KW-0539">Nucleus</keyword>
<evidence type="ECO:0000256" key="6">
    <source>
        <dbReference type="ARBA" id="ARBA00023242"/>
    </source>
</evidence>
<accession>A0AA35Z2Y5</accession>
<dbReference type="GO" id="GO:0019185">
    <property type="term" value="C:snRNA-activating protein complex"/>
    <property type="evidence" value="ECO:0007669"/>
    <property type="project" value="TreeGrafter"/>
</dbReference>
<protein>
    <submittedName>
        <fullName evidence="7">Uncharacterized protein</fullName>
    </submittedName>
</protein>
<dbReference type="GO" id="GO:0003681">
    <property type="term" value="F:bent DNA binding"/>
    <property type="evidence" value="ECO:0007669"/>
    <property type="project" value="TreeGrafter"/>
</dbReference>
<dbReference type="Proteomes" id="UP001177003">
    <property type="component" value="Chromosome 5"/>
</dbReference>
<name>A0AA35Z2Y5_LACSI</name>
<keyword evidence="8" id="KW-1185">Reference proteome</keyword>
<keyword evidence="3" id="KW-0805">Transcription regulation</keyword>
<dbReference type="Pfam" id="PF12251">
    <property type="entry name" value="SNAPC3"/>
    <property type="match status" value="1"/>
</dbReference>
<dbReference type="Gene3D" id="3.20.20.210">
    <property type="match status" value="1"/>
</dbReference>
<organism evidence="7 8">
    <name type="scientific">Lactuca saligna</name>
    <name type="common">Willowleaf lettuce</name>
    <dbReference type="NCBI Taxonomy" id="75948"/>
    <lineage>
        <taxon>Eukaryota</taxon>
        <taxon>Viridiplantae</taxon>
        <taxon>Streptophyta</taxon>
        <taxon>Embryophyta</taxon>
        <taxon>Tracheophyta</taxon>
        <taxon>Spermatophyta</taxon>
        <taxon>Magnoliopsida</taxon>
        <taxon>eudicotyledons</taxon>
        <taxon>Gunneridae</taxon>
        <taxon>Pentapetalae</taxon>
        <taxon>asterids</taxon>
        <taxon>campanulids</taxon>
        <taxon>Asterales</taxon>
        <taxon>Asteraceae</taxon>
        <taxon>Cichorioideae</taxon>
        <taxon>Cichorieae</taxon>
        <taxon>Lactucinae</taxon>
        <taxon>Lactuca</taxon>
    </lineage>
</organism>
<evidence type="ECO:0000313" key="8">
    <source>
        <dbReference type="Proteomes" id="UP001177003"/>
    </source>
</evidence>
<evidence type="ECO:0000256" key="3">
    <source>
        <dbReference type="ARBA" id="ARBA00023015"/>
    </source>
</evidence>
<dbReference type="GO" id="GO:0000978">
    <property type="term" value="F:RNA polymerase II cis-regulatory region sequence-specific DNA binding"/>
    <property type="evidence" value="ECO:0007669"/>
    <property type="project" value="TreeGrafter"/>
</dbReference>
<evidence type="ECO:0000313" key="7">
    <source>
        <dbReference type="EMBL" id="CAI9284880.1"/>
    </source>
</evidence>
<dbReference type="PANTHER" id="PTHR13421:SF16">
    <property type="entry name" value="SNRNA-ACTIVATING PROTEIN COMPLEX SUBUNIT 3"/>
    <property type="match status" value="1"/>
</dbReference>
<dbReference type="GO" id="GO:0042796">
    <property type="term" value="P:snRNA transcription by RNA polymerase III"/>
    <property type="evidence" value="ECO:0007669"/>
    <property type="project" value="TreeGrafter"/>
</dbReference>
<evidence type="ECO:0000256" key="5">
    <source>
        <dbReference type="ARBA" id="ARBA00023163"/>
    </source>
</evidence>
<evidence type="ECO:0000256" key="1">
    <source>
        <dbReference type="ARBA" id="ARBA00004123"/>
    </source>
</evidence>
<evidence type="ECO:0000256" key="2">
    <source>
        <dbReference type="ARBA" id="ARBA00010410"/>
    </source>
</evidence>
<comment type="similarity">
    <text evidence="2">Belongs to the SNAPC3/SRD2 family.</text>
</comment>